<reference evidence="2" key="1">
    <citation type="journal article" date="2022" name="Mol. Ecol. Resour.">
        <title>The genomes of chicory, endive, great burdock and yacon provide insights into Asteraceae palaeo-polyploidization history and plant inulin production.</title>
        <authorList>
            <person name="Fan W."/>
            <person name="Wang S."/>
            <person name="Wang H."/>
            <person name="Wang A."/>
            <person name="Jiang F."/>
            <person name="Liu H."/>
            <person name="Zhao H."/>
            <person name="Xu D."/>
            <person name="Zhang Y."/>
        </authorList>
    </citation>
    <scope>NUCLEOTIDE SEQUENCE [LARGE SCALE GENOMIC DNA]</scope>
    <source>
        <strain evidence="2">cv. Punajuju</strain>
    </source>
</reference>
<comment type="caution">
    <text evidence="1">The sequence shown here is derived from an EMBL/GenBank/DDBJ whole genome shotgun (WGS) entry which is preliminary data.</text>
</comment>
<dbReference type="EMBL" id="CM042010">
    <property type="protein sequence ID" value="KAI3778761.1"/>
    <property type="molecule type" value="Genomic_DNA"/>
</dbReference>
<gene>
    <name evidence="1" type="ORF">L2E82_08145</name>
</gene>
<dbReference type="Proteomes" id="UP001055811">
    <property type="component" value="Linkage Group LG02"/>
</dbReference>
<name>A0ACB9G6C4_CICIN</name>
<evidence type="ECO:0000313" key="1">
    <source>
        <dbReference type="EMBL" id="KAI3778761.1"/>
    </source>
</evidence>
<accession>A0ACB9G6C4</accession>
<reference evidence="1 2" key="2">
    <citation type="journal article" date="2022" name="Mol. Ecol. Resour.">
        <title>The genomes of chicory, endive, great burdock and yacon provide insights into Asteraceae paleo-polyploidization history and plant inulin production.</title>
        <authorList>
            <person name="Fan W."/>
            <person name="Wang S."/>
            <person name="Wang H."/>
            <person name="Wang A."/>
            <person name="Jiang F."/>
            <person name="Liu H."/>
            <person name="Zhao H."/>
            <person name="Xu D."/>
            <person name="Zhang Y."/>
        </authorList>
    </citation>
    <scope>NUCLEOTIDE SEQUENCE [LARGE SCALE GENOMIC DNA]</scope>
    <source>
        <strain evidence="2">cv. Punajuju</strain>
        <tissue evidence="1">Leaves</tissue>
    </source>
</reference>
<keyword evidence="2" id="KW-1185">Reference proteome</keyword>
<proteinExistence type="predicted"/>
<protein>
    <submittedName>
        <fullName evidence="1">Uncharacterized protein</fullName>
    </submittedName>
</protein>
<organism evidence="1 2">
    <name type="scientific">Cichorium intybus</name>
    <name type="common">Chicory</name>
    <dbReference type="NCBI Taxonomy" id="13427"/>
    <lineage>
        <taxon>Eukaryota</taxon>
        <taxon>Viridiplantae</taxon>
        <taxon>Streptophyta</taxon>
        <taxon>Embryophyta</taxon>
        <taxon>Tracheophyta</taxon>
        <taxon>Spermatophyta</taxon>
        <taxon>Magnoliopsida</taxon>
        <taxon>eudicotyledons</taxon>
        <taxon>Gunneridae</taxon>
        <taxon>Pentapetalae</taxon>
        <taxon>asterids</taxon>
        <taxon>campanulids</taxon>
        <taxon>Asterales</taxon>
        <taxon>Asteraceae</taxon>
        <taxon>Cichorioideae</taxon>
        <taxon>Cichorieae</taxon>
        <taxon>Cichoriinae</taxon>
        <taxon>Cichorium</taxon>
    </lineage>
</organism>
<sequence length="190" mass="21090">MPNDTRSLLFTVPKNFPTKVTHIRERGPSLDISHLAVVSQYQGWVRMVCDLSNIITHTQLKQAFILGWFIIRANNTTGGSPEMRFGKMQIMHVLGISVGLTYTLSAIVGVSGEHLHGHADFIATLKLEHHGSETKYISITRTSISNDTWGKLEGTFVLPEKPDQVVFYLEGPAHGVNLLIESVMVTCGYN</sequence>
<evidence type="ECO:0000313" key="2">
    <source>
        <dbReference type="Proteomes" id="UP001055811"/>
    </source>
</evidence>